<reference evidence="2" key="1">
    <citation type="journal article" date="2024" name="Proc. Natl. Acad. Sci. U.S.A.">
        <title>Extraordinary preservation of gene collinearity over three hundred million years revealed in homosporous lycophytes.</title>
        <authorList>
            <person name="Li C."/>
            <person name="Wickell D."/>
            <person name="Kuo L.Y."/>
            <person name="Chen X."/>
            <person name="Nie B."/>
            <person name="Liao X."/>
            <person name="Peng D."/>
            <person name="Ji J."/>
            <person name="Jenkins J."/>
            <person name="Williams M."/>
            <person name="Shu S."/>
            <person name="Plott C."/>
            <person name="Barry K."/>
            <person name="Rajasekar S."/>
            <person name="Grimwood J."/>
            <person name="Han X."/>
            <person name="Sun S."/>
            <person name="Hou Z."/>
            <person name="He W."/>
            <person name="Dai G."/>
            <person name="Sun C."/>
            <person name="Schmutz J."/>
            <person name="Leebens-Mack J.H."/>
            <person name="Li F.W."/>
            <person name="Wang L."/>
        </authorList>
    </citation>
    <scope>NUCLEOTIDE SEQUENCE [LARGE SCALE GENOMIC DNA]</scope>
    <source>
        <strain evidence="2">cv. PW_Plant_1</strain>
    </source>
</reference>
<dbReference type="EMBL" id="CM055103">
    <property type="protein sequence ID" value="KAJ7535705.1"/>
    <property type="molecule type" value="Genomic_DNA"/>
</dbReference>
<evidence type="ECO:0000313" key="2">
    <source>
        <dbReference type="Proteomes" id="UP001162992"/>
    </source>
</evidence>
<organism evidence="1 2">
    <name type="scientific">Diphasiastrum complanatum</name>
    <name type="common">Issler's clubmoss</name>
    <name type="synonym">Lycopodium complanatum</name>
    <dbReference type="NCBI Taxonomy" id="34168"/>
    <lineage>
        <taxon>Eukaryota</taxon>
        <taxon>Viridiplantae</taxon>
        <taxon>Streptophyta</taxon>
        <taxon>Embryophyta</taxon>
        <taxon>Tracheophyta</taxon>
        <taxon>Lycopodiopsida</taxon>
        <taxon>Lycopodiales</taxon>
        <taxon>Lycopodiaceae</taxon>
        <taxon>Lycopodioideae</taxon>
        <taxon>Diphasiastrum</taxon>
    </lineage>
</organism>
<dbReference type="Proteomes" id="UP001162992">
    <property type="component" value="Chromosome 12"/>
</dbReference>
<name>A0ACC2C114_DIPCM</name>
<comment type="caution">
    <text evidence="1">The sequence shown here is derived from an EMBL/GenBank/DDBJ whole genome shotgun (WGS) entry which is preliminary data.</text>
</comment>
<evidence type="ECO:0000313" key="1">
    <source>
        <dbReference type="EMBL" id="KAJ7535705.1"/>
    </source>
</evidence>
<sequence>MASGVAHTEWVNINQIVREFFTKSLQVILESRIPNFTVQGQTGGITAPSSLCLPLSGLKPVDNWFNLVLTDCPTIFQVAEPWRTNILDPMVVDILLLQPRARRREEQGVSVTRKTSCIEDDAYRHALIGQEAGDLASSQEDCVVKTILERWVIWYDTHRADVADFATSDITAEEFDFHSLMSGGLATTAGRCGKVKTTGGRKKIKEGGTPLGKPPHLGSELPSVYSKAVISLRSLYCILRALPAHNLFRLANSSLESCNFSLAFKVSTVVPSFSHSDQLAMTPKSLTSLETQWGKICLSVAYRDAAAVTAVEIISSIQPRIISDYVGSPNTDPLRRFTGHSQIGSSHSGGLSGRREVHVISMPSGIRCSPTVPCFVRCHSWSEEKWQTAFQLPSSVLPSSCPSGEFLPDTESFKTPRAAPSQRPPFRSNPSTTSPLLPNDEQGLGSQPAILENKYSSSPFSCLPPSSLYCKDHSFKGPSSAPVMILRQGVPRKEKSPKPDRGLLPPQSPQSRTAESSSQGASNKSRLQMGQMQERDGPPLGRKTYGTLYSSNAVESTLLILHPNPVHVNQLACNVKIVERLPSDQHCPTLTSSRSACKSSFKDNSEEEKFACPFAVEENEATEYRGRIETAGLLEPPYSDALTFHKSQAAAGALARILQLAAPLHQSAKDKPSLRPNHIGLTRVPTISGGLGSERLPVGGDRITSQQKSSKQQITPFSAGKFCKTTYDALEELRGYQELKDFLQRQSGRNLVSEQ</sequence>
<proteinExistence type="predicted"/>
<protein>
    <submittedName>
        <fullName evidence="1">Uncharacterized protein</fullName>
    </submittedName>
</protein>
<gene>
    <name evidence="1" type="ORF">O6H91_12G043100</name>
</gene>
<accession>A0ACC2C114</accession>
<keyword evidence="2" id="KW-1185">Reference proteome</keyword>